<reference evidence="1" key="2">
    <citation type="journal article" date="2022" name="New Phytol.">
        <title>Evolutionary transition to the ectomycorrhizal habit in the genomes of a hyperdiverse lineage of mushroom-forming fungi.</title>
        <authorList>
            <person name="Looney B."/>
            <person name="Miyauchi S."/>
            <person name="Morin E."/>
            <person name="Drula E."/>
            <person name="Courty P.E."/>
            <person name="Kohler A."/>
            <person name="Kuo A."/>
            <person name="LaButti K."/>
            <person name="Pangilinan J."/>
            <person name="Lipzen A."/>
            <person name="Riley R."/>
            <person name="Andreopoulos W."/>
            <person name="He G."/>
            <person name="Johnson J."/>
            <person name="Nolan M."/>
            <person name="Tritt A."/>
            <person name="Barry K.W."/>
            <person name="Grigoriev I.V."/>
            <person name="Nagy L.G."/>
            <person name="Hibbett D."/>
            <person name="Henrissat B."/>
            <person name="Matheny P.B."/>
            <person name="Labbe J."/>
            <person name="Martin F.M."/>
        </authorList>
    </citation>
    <scope>NUCLEOTIDE SEQUENCE</scope>
    <source>
        <strain evidence="1">FP105234-sp</strain>
    </source>
</reference>
<feature type="non-terminal residue" evidence="1">
    <location>
        <position position="1"/>
    </location>
</feature>
<evidence type="ECO:0000313" key="2">
    <source>
        <dbReference type="Proteomes" id="UP000814033"/>
    </source>
</evidence>
<protein>
    <submittedName>
        <fullName evidence="1">Uncharacterized protein</fullName>
    </submittedName>
</protein>
<proteinExistence type="predicted"/>
<accession>A0ACB8RTZ1</accession>
<organism evidence="1 2">
    <name type="scientific">Auriscalpium vulgare</name>
    <dbReference type="NCBI Taxonomy" id="40419"/>
    <lineage>
        <taxon>Eukaryota</taxon>
        <taxon>Fungi</taxon>
        <taxon>Dikarya</taxon>
        <taxon>Basidiomycota</taxon>
        <taxon>Agaricomycotina</taxon>
        <taxon>Agaricomycetes</taxon>
        <taxon>Russulales</taxon>
        <taxon>Auriscalpiaceae</taxon>
        <taxon>Auriscalpium</taxon>
    </lineage>
</organism>
<dbReference type="EMBL" id="MU275906">
    <property type="protein sequence ID" value="KAI0047322.1"/>
    <property type="molecule type" value="Genomic_DNA"/>
</dbReference>
<name>A0ACB8RTZ1_9AGAM</name>
<comment type="caution">
    <text evidence="1">The sequence shown here is derived from an EMBL/GenBank/DDBJ whole genome shotgun (WGS) entry which is preliminary data.</text>
</comment>
<evidence type="ECO:0000313" key="1">
    <source>
        <dbReference type="EMBL" id="KAI0047322.1"/>
    </source>
</evidence>
<reference evidence="1" key="1">
    <citation type="submission" date="2021-02" db="EMBL/GenBank/DDBJ databases">
        <authorList>
            <consortium name="DOE Joint Genome Institute"/>
            <person name="Ahrendt S."/>
            <person name="Looney B.P."/>
            <person name="Miyauchi S."/>
            <person name="Morin E."/>
            <person name="Drula E."/>
            <person name="Courty P.E."/>
            <person name="Chicoki N."/>
            <person name="Fauchery L."/>
            <person name="Kohler A."/>
            <person name="Kuo A."/>
            <person name="Labutti K."/>
            <person name="Pangilinan J."/>
            <person name="Lipzen A."/>
            <person name="Riley R."/>
            <person name="Andreopoulos W."/>
            <person name="He G."/>
            <person name="Johnson J."/>
            <person name="Barry K.W."/>
            <person name="Grigoriev I.V."/>
            <person name="Nagy L."/>
            <person name="Hibbett D."/>
            <person name="Henrissat B."/>
            <person name="Matheny P.B."/>
            <person name="Labbe J."/>
            <person name="Martin F."/>
        </authorList>
    </citation>
    <scope>NUCLEOTIDE SEQUENCE</scope>
    <source>
        <strain evidence="1">FP105234-sp</strain>
    </source>
</reference>
<keyword evidence="2" id="KW-1185">Reference proteome</keyword>
<gene>
    <name evidence="1" type="ORF">FA95DRAFT_1492589</name>
</gene>
<sequence>FTDFRGESYDTVISSLSLLPKDDLHVLFIMRPLGLSNLIGQGQTRYQHLVMQFSREGRTLTSADEFSKYDRLQKCYEAPAFEVVSSEDHEPRANYCRPADSPNHLVSAICNFMTTVGFRAIGHRRGGVPPPTCTTHGKFVRHSFSCRCVLDNVAPTRLSPSKTPRE</sequence>
<dbReference type="Proteomes" id="UP000814033">
    <property type="component" value="Unassembled WGS sequence"/>
</dbReference>